<keyword evidence="2 8" id="KW-0732">Signal</keyword>
<dbReference type="GO" id="GO:0005031">
    <property type="term" value="F:tumor necrosis factor receptor activity"/>
    <property type="evidence" value="ECO:0007669"/>
    <property type="project" value="TreeGrafter"/>
</dbReference>
<dbReference type="PANTHER" id="PTHR46861:SF1">
    <property type="entry name" value="TUMOR NECROSIS FACTOR RECEPTOR SUPERFAMILY MEMBER 1A"/>
    <property type="match status" value="1"/>
</dbReference>
<dbReference type="GO" id="GO:0006915">
    <property type="term" value="P:apoptotic process"/>
    <property type="evidence" value="ECO:0007669"/>
    <property type="project" value="UniProtKB-KW"/>
</dbReference>
<evidence type="ECO:0000256" key="3">
    <source>
        <dbReference type="ARBA" id="ARBA00022737"/>
    </source>
</evidence>
<feature type="signal peptide" evidence="8">
    <location>
        <begin position="1"/>
        <end position="33"/>
    </location>
</feature>
<evidence type="ECO:0000256" key="1">
    <source>
        <dbReference type="ARBA" id="ARBA00022703"/>
    </source>
</evidence>
<dbReference type="GO" id="GO:0045121">
    <property type="term" value="C:membrane raft"/>
    <property type="evidence" value="ECO:0007669"/>
    <property type="project" value="TreeGrafter"/>
</dbReference>
<keyword evidence="5" id="KW-0325">Glycoprotein</keyword>
<feature type="repeat" description="TNFR-Cys" evidence="6">
    <location>
        <begin position="41"/>
        <end position="77"/>
    </location>
</feature>
<comment type="caution">
    <text evidence="6">Lacks conserved residue(s) required for the propagation of feature annotation.</text>
</comment>
<evidence type="ECO:0000256" key="8">
    <source>
        <dbReference type="SAM" id="SignalP"/>
    </source>
</evidence>
<evidence type="ECO:0000256" key="2">
    <source>
        <dbReference type="ARBA" id="ARBA00022729"/>
    </source>
</evidence>
<dbReference type="EMBL" id="CAWUFR010000091">
    <property type="protein sequence ID" value="CAK6966217.1"/>
    <property type="molecule type" value="Genomic_DNA"/>
</dbReference>
<feature type="chain" id="PRO_5043807848" evidence="8">
    <location>
        <begin position="34"/>
        <end position="392"/>
    </location>
</feature>
<feature type="transmembrane region" description="Helical" evidence="7">
    <location>
        <begin position="207"/>
        <end position="235"/>
    </location>
</feature>
<dbReference type="SMART" id="SM00208">
    <property type="entry name" value="TNFR"/>
    <property type="match status" value="3"/>
</dbReference>
<dbReference type="InterPro" id="IPR011029">
    <property type="entry name" value="DEATH-like_dom_sf"/>
</dbReference>
<dbReference type="InterPro" id="IPR000488">
    <property type="entry name" value="Death_dom"/>
</dbReference>
<reference evidence="11 12" key="1">
    <citation type="submission" date="2024-01" db="EMBL/GenBank/DDBJ databases">
        <authorList>
            <person name="Alioto T."/>
            <person name="Alioto T."/>
            <person name="Gomez Garrido J."/>
        </authorList>
    </citation>
    <scope>NUCLEOTIDE SEQUENCE [LARGE SCALE GENOMIC DNA]</scope>
</reference>
<dbReference type="Pfam" id="PF00020">
    <property type="entry name" value="TNFR_c6"/>
    <property type="match status" value="2"/>
</dbReference>
<dbReference type="SUPFAM" id="SSF57586">
    <property type="entry name" value="TNF receptor-like"/>
    <property type="match status" value="3"/>
</dbReference>
<keyword evidence="7" id="KW-0472">Membrane</keyword>
<dbReference type="Proteomes" id="UP001314229">
    <property type="component" value="Unassembled WGS sequence"/>
</dbReference>
<evidence type="ECO:0000256" key="7">
    <source>
        <dbReference type="SAM" id="Phobius"/>
    </source>
</evidence>
<sequence length="392" mass="44134">MMEGARHSGRWNRKAYFGTTLILLCMFTSTSTSLQPSVEPKCPHGDYSNDKGICCNKCSPGFKLLEKCQAERERSKCVACPDGQFMDQLNFFPNCFKCKRCKSKNHEIMVSKCEPYKNTICRCEEGYYKNIIDSETHECLRCKSCGSDEEEKLPCTPEKNTVCGCKENYYKENGKCVPCKDCSSGCKHLCPTVTVQPTKGEKKEEGFLINIIAGVASFAVVSVVLVLVVVTYLLTTWLTKRRILKQTSQASITPDSLEILVKNEEPSDMCVKAVPQSPVNEQEPPNLPDCVPLEIKIPDLIYMVLDLVPVLQVKQLVRSLGVTDTEIERAEMDHRICKESHYQMLRVWAEQGSRAGRGGMLHRPLLLELLDKLRTMHLGQAAEELETKCGIQ</sequence>
<dbReference type="PROSITE" id="PS50017">
    <property type="entry name" value="DEATH_DOMAIN"/>
    <property type="match status" value="1"/>
</dbReference>
<dbReference type="InterPro" id="IPR001368">
    <property type="entry name" value="TNFR/NGFR_Cys_rich_reg"/>
</dbReference>
<dbReference type="PROSITE" id="PS50050">
    <property type="entry name" value="TNFR_NGFR_2"/>
    <property type="match status" value="3"/>
</dbReference>
<keyword evidence="12" id="KW-1185">Reference proteome</keyword>
<dbReference type="GO" id="GO:0043235">
    <property type="term" value="C:receptor complex"/>
    <property type="evidence" value="ECO:0007669"/>
    <property type="project" value="TreeGrafter"/>
</dbReference>
<evidence type="ECO:0000313" key="12">
    <source>
        <dbReference type="Proteomes" id="UP001314229"/>
    </source>
</evidence>
<dbReference type="AlphaFoldDB" id="A0AAV1P300"/>
<feature type="domain" description="TNFR-Cys" evidence="10">
    <location>
        <begin position="79"/>
        <end position="121"/>
    </location>
</feature>
<evidence type="ECO:0000256" key="6">
    <source>
        <dbReference type="PROSITE-ProRule" id="PRU00206"/>
    </source>
</evidence>
<keyword evidence="4 6" id="KW-1015">Disulfide bond</keyword>
<feature type="disulfide bond" evidence="6">
    <location>
        <begin position="80"/>
        <end position="95"/>
    </location>
</feature>
<comment type="caution">
    <text evidence="11">The sequence shown here is derived from an EMBL/GenBank/DDBJ whole genome shotgun (WGS) entry which is preliminary data.</text>
</comment>
<dbReference type="PROSITE" id="PS00652">
    <property type="entry name" value="TNFR_NGFR_1"/>
    <property type="match status" value="1"/>
</dbReference>
<proteinExistence type="predicted"/>
<evidence type="ECO:0000259" key="9">
    <source>
        <dbReference type="PROSITE" id="PS50017"/>
    </source>
</evidence>
<evidence type="ECO:0000256" key="5">
    <source>
        <dbReference type="ARBA" id="ARBA00023180"/>
    </source>
</evidence>
<dbReference type="GO" id="GO:0043120">
    <property type="term" value="F:tumor necrosis factor binding"/>
    <property type="evidence" value="ECO:0007669"/>
    <property type="project" value="TreeGrafter"/>
</dbReference>
<evidence type="ECO:0000313" key="11">
    <source>
        <dbReference type="EMBL" id="CAK6966217.1"/>
    </source>
</evidence>
<feature type="disulfide bond" evidence="6">
    <location>
        <begin position="142"/>
        <end position="155"/>
    </location>
</feature>
<feature type="repeat" description="TNFR-Cys" evidence="6">
    <location>
        <begin position="122"/>
        <end position="163"/>
    </location>
</feature>
<feature type="domain" description="TNFR-Cys" evidence="10">
    <location>
        <begin position="41"/>
        <end position="77"/>
    </location>
</feature>
<dbReference type="GO" id="GO:0006954">
    <property type="term" value="P:inflammatory response"/>
    <property type="evidence" value="ECO:0007669"/>
    <property type="project" value="TreeGrafter"/>
</dbReference>
<keyword evidence="1" id="KW-0053">Apoptosis</keyword>
<evidence type="ECO:0000259" key="10">
    <source>
        <dbReference type="PROSITE" id="PS50050"/>
    </source>
</evidence>
<dbReference type="Gene3D" id="1.10.533.10">
    <property type="entry name" value="Death Domain, Fas"/>
    <property type="match status" value="1"/>
</dbReference>
<feature type="domain" description="Death" evidence="9">
    <location>
        <begin position="298"/>
        <end position="389"/>
    </location>
</feature>
<dbReference type="Gene3D" id="2.10.50.10">
    <property type="entry name" value="Tumor Necrosis Factor Receptor, subunit A, domain 2"/>
    <property type="match status" value="3"/>
</dbReference>
<dbReference type="Pfam" id="PF00531">
    <property type="entry name" value="Death"/>
    <property type="match status" value="1"/>
</dbReference>
<dbReference type="PANTHER" id="PTHR46861">
    <property type="entry name" value="TUMOR NECROSIS FACTOR RECEPTOR SUPERFAMILY MEMBER 1A"/>
    <property type="match status" value="1"/>
</dbReference>
<keyword evidence="7" id="KW-1133">Transmembrane helix</keyword>
<keyword evidence="11" id="KW-0675">Receptor</keyword>
<keyword evidence="7" id="KW-0812">Transmembrane</keyword>
<dbReference type="InterPro" id="IPR052493">
    <property type="entry name" value="TNFRSF1A"/>
</dbReference>
<feature type="repeat" description="TNFR-Cys" evidence="6">
    <location>
        <begin position="79"/>
        <end position="121"/>
    </location>
</feature>
<dbReference type="SUPFAM" id="SSF47986">
    <property type="entry name" value="DEATH domain"/>
    <property type="match status" value="1"/>
</dbReference>
<accession>A0AAV1P300</accession>
<keyword evidence="3" id="KW-0677">Repeat</keyword>
<feature type="disulfide bond" evidence="6">
    <location>
        <begin position="145"/>
        <end position="163"/>
    </location>
</feature>
<name>A0AAV1P300_SCOSC</name>
<feature type="disulfide bond" evidence="6">
    <location>
        <begin position="55"/>
        <end position="68"/>
    </location>
</feature>
<feature type="domain" description="TNFR-Cys" evidence="10">
    <location>
        <begin position="122"/>
        <end position="163"/>
    </location>
</feature>
<gene>
    <name evidence="11" type="ORF">FSCOSCO3_A007835</name>
</gene>
<protein>
    <submittedName>
        <fullName evidence="11">Tumor necrosis factor receptor superfamily member 1A</fullName>
    </submittedName>
</protein>
<organism evidence="11 12">
    <name type="scientific">Scomber scombrus</name>
    <name type="common">Atlantic mackerel</name>
    <name type="synonym">Scomber vernalis</name>
    <dbReference type="NCBI Taxonomy" id="13677"/>
    <lineage>
        <taxon>Eukaryota</taxon>
        <taxon>Metazoa</taxon>
        <taxon>Chordata</taxon>
        <taxon>Craniata</taxon>
        <taxon>Vertebrata</taxon>
        <taxon>Euteleostomi</taxon>
        <taxon>Actinopterygii</taxon>
        <taxon>Neopterygii</taxon>
        <taxon>Teleostei</taxon>
        <taxon>Neoteleostei</taxon>
        <taxon>Acanthomorphata</taxon>
        <taxon>Pelagiaria</taxon>
        <taxon>Scombriformes</taxon>
        <taxon>Scombridae</taxon>
        <taxon>Scomber</taxon>
    </lineage>
</organism>
<evidence type="ECO:0000256" key="4">
    <source>
        <dbReference type="ARBA" id="ARBA00023157"/>
    </source>
</evidence>